<feature type="domain" description="Histidine kinase" evidence="9">
    <location>
        <begin position="157"/>
        <end position="363"/>
    </location>
</feature>
<dbReference type="PANTHER" id="PTHR43065:SF10">
    <property type="entry name" value="PEROXIDE STRESS-ACTIVATED HISTIDINE KINASE MAK3"/>
    <property type="match status" value="1"/>
</dbReference>
<evidence type="ECO:0000256" key="1">
    <source>
        <dbReference type="ARBA" id="ARBA00000085"/>
    </source>
</evidence>
<dbReference type="SMART" id="SM00387">
    <property type="entry name" value="HATPase_c"/>
    <property type="match status" value="1"/>
</dbReference>
<accession>A0A2M7UU60</accession>
<dbReference type="SUPFAM" id="SSF47384">
    <property type="entry name" value="Homodimeric domain of signal transducing histidine kinase"/>
    <property type="match status" value="1"/>
</dbReference>
<proteinExistence type="predicted"/>
<organism evidence="10 11">
    <name type="scientific">Candidatus Nealsonbacteria bacterium CG_4_10_14_0_2_um_filter_40_15</name>
    <dbReference type="NCBI Taxonomy" id="1974682"/>
    <lineage>
        <taxon>Bacteria</taxon>
        <taxon>Candidatus Nealsoniibacteriota</taxon>
    </lineage>
</organism>
<dbReference type="InterPro" id="IPR003594">
    <property type="entry name" value="HATPase_dom"/>
</dbReference>
<dbReference type="EC" id="2.7.13.3" evidence="2"/>
<feature type="non-terminal residue" evidence="10">
    <location>
        <position position="1"/>
    </location>
</feature>
<gene>
    <name evidence="10" type="ORF">COX92_02090</name>
</gene>
<dbReference type="InterPro" id="IPR005467">
    <property type="entry name" value="His_kinase_dom"/>
</dbReference>
<dbReference type="InterPro" id="IPR029016">
    <property type="entry name" value="GAF-like_dom_sf"/>
</dbReference>
<dbReference type="Proteomes" id="UP000229166">
    <property type="component" value="Unassembled WGS sequence"/>
</dbReference>
<keyword evidence="4" id="KW-0808">Transferase</keyword>
<evidence type="ECO:0000256" key="7">
    <source>
        <dbReference type="ARBA" id="ARBA00022840"/>
    </source>
</evidence>
<dbReference type="CDD" id="cd00082">
    <property type="entry name" value="HisKA"/>
    <property type="match status" value="1"/>
</dbReference>
<dbReference type="Pfam" id="PF02518">
    <property type="entry name" value="HATPase_c"/>
    <property type="match status" value="1"/>
</dbReference>
<evidence type="ECO:0000313" key="10">
    <source>
        <dbReference type="EMBL" id="PIZ87013.1"/>
    </source>
</evidence>
<keyword evidence="5" id="KW-0547">Nucleotide-binding</keyword>
<dbReference type="SUPFAM" id="SSF55874">
    <property type="entry name" value="ATPase domain of HSP90 chaperone/DNA topoisomerase II/histidine kinase"/>
    <property type="match status" value="1"/>
</dbReference>
<keyword evidence="7" id="KW-0067">ATP-binding</keyword>
<evidence type="ECO:0000256" key="5">
    <source>
        <dbReference type="ARBA" id="ARBA00022741"/>
    </source>
</evidence>
<comment type="caution">
    <text evidence="10">The sequence shown here is derived from an EMBL/GenBank/DDBJ whole genome shotgun (WGS) entry which is preliminary data.</text>
</comment>
<dbReference type="Gene3D" id="3.30.450.40">
    <property type="match status" value="1"/>
</dbReference>
<evidence type="ECO:0000259" key="9">
    <source>
        <dbReference type="PROSITE" id="PS50109"/>
    </source>
</evidence>
<keyword evidence="6" id="KW-0418">Kinase</keyword>
<evidence type="ECO:0000256" key="2">
    <source>
        <dbReference type="ARBA" id="ARBA00012438"/>
    </source>
</evidence>
<dbReference type="GO" id="GO:0005524">
    <property type="term" value="F:ATP binding"/>
    <property type="evidence" value="ECO:0007669"/>
    <property type="project" value="UniProtKB-KW"/>
</dbReference>
<dbReference type="Pfam" id="PF13492">
    <property type="entry name" value="GAF_3"/>
    <property type="match status" value="1"/>
</dbReference>
<dbReference type="PANTHER" id="PTHR43065">
    <property type="entry name" value="SENSOR HISTIDINE KINASE"/>
    <property type="match status" value="1"/>
</dbReference>
<sequence>FLVNQIIKTLKIERCSIFRVFPESEKIRLVAGEPKDGHGLDMEFFFKDLEAIREVVRSKSYLLILEPRQDERTKQSRELIYYKGINAILFIPLVVENEVAGVIVLDATGEKKTFSQEDLYFCLTLSNLVSLLLERDLVHQEREEKKTLAILGQVAAEAAHRMRNPLVPIGGFARRLAKKIQEPECREYAEIIVRETERLESILESLLRFSRQKKAKVVLSDLNEIIREAEKIIVEDLIKEKQIRIELKLSPEIPFLLVDSMEIRDVLLDILRNAVEAIEKEGVISIRSEKNENQVKIFISNTGCIDKEVIDHILDPFFTTKPGSLGLGLASVIRTLDAYGGELKVTNDVQARQASFVIKLPFS</sequence>
<comment type="catalytic activity">
    <reaction evidence="1">
        <text>ATP + protein L-histidine = ADP + protein N-phospho-L-histidine.</text>
        <dbReference type="EC" id="2.7.13.3"/>
    </reaction>
</comment>
<keyword evidence="8" id="KW-0902">Two-component regulatory system</keyword>
<dbReference type="AlphaFoldDB" id="A0A2M7UU60"/>
<keyword evidence="3" id="KW-0597">Phosphoprotein</keyword>
<reference evidence="11" key="1">
    <citation type="submission" date="2017-09" db="EMBL/GenBank/DDBJ databases">
        <title>Depth-based differentiation of microbial function through sediment-hosted aquifers and enrichment of novel symbionts in the deep terrestrial subsurface.</title>
        <authorList>
            <person name="Probst A.J."/>
            <person name="Ladd B."/>
            <person name="Jarett J.K."/>
            <person name="Geller-Mcgrath D.E."/>
            <person name="Sieber C.M.K."/>
            <person name="Emerson J.B."/>
            <person name="Anantharaman K."/>
            <person name="Thomas B.C."/>
            <person name="Malmstrom R."/>
            <person name="Stieglmeier M."/>
            <person name="Klingl A."/>
            <person name="Woyke T."/>
            <person name="Ryan C.M."/>
            <person name="Banfield J.F."/>
        </authorList>
    </citation>
    <scope>NUCLEOTIDE SEQUENCE [LARGE SCALE GENOMIC DNA]</scope>
</reference>
<name>A0A2M7UU60_9BACT</name>
<dbReference type="PRINTS" id="PR00344">
    <property type="entry name" value="BCTRLSENSOR"/>
</dbReference>
<evidence type="ECO:0000256" key="3">
    <source>
        <dbReference type="ARBA" id="ARBA00022553"/>
    </source>
</evidence>
<dbReference type="Gene3D" id="3.30.565.10">
    <property type="entry name" value="Histidine kinase-like ATPase, C-terminal domain"/>
    <property type="match status" value="1"/>
</dbReference>
<dbReference type="Pfam" id="PF00512">
    <property type="entry name" value="HisKA"/>
    <property type="match status" value="1"/>
</dbReference>
<protein>
    <recommendedName>
        <fullName evidence="2">histidine kinase</fullName>
        <ecNumber evidence="2">2.7.13.3</ecNumber>
    </recommendedName>
</protein>
<evidence type="ECO:0000313" key="11">
    <source>
        <dbReference type="Proteomes" id="UP000229166"/>
    </source>
</evidence>
<dbReference type="PROSITE" id="PS50109">
    <property type="entry name" value="HIS_KIN"/>
    <property type="match status" value="1"/>
</dbReference>
<dbReference type="Gene3D" id="1.10.287.130">
    <property type="match status" value="1"/>
</dbReference>
<dbReference type="InterPro" id="IPR036890">
    <property type="entry name" value="HATPase_C_sf"/>
</dbReference>
<dbReference type="SMART" id="SM00388">
    <property type="entry name" value="HisKA"/>
    <property type="match status" value="1"/>
</dbReference>
<dbReference type="InterPro" id="IPR003661">
    <property type="entry name" value="HisK_dim/P_dom"/>
</dbReference>
<evidence type="ECO:0000256" key="4">
    <source>
        <dbReference type="ARBA" id="ARBA00022679"/>
    </source>
</evidence>
<dbReference type="InterPro" id="IPR003018">
    <property type="entry name" value="GAF"/>
</dbReference>
<evidence type="ECO:0000256" key="8">
    <source>
        <dbReference type="ARBA" id="ARBA00023012"/>
    </source>
</evidence>
<dbReference type="InterPro" id="IPR004358">
    <property type="entry name" value="Sig_transdc_His_kin-like_C"/>
</dbReference>
<dbReference type="SUPFAM" id="SSF55781">
    <property type="entry name" value="GAF domain-like"/>
    <property type="match status" value="1"/>
</dbReference>
<dbReference type="GO" id="GO:0000155">
    <property type="term" value="F:phosphorelay sensor kinase activity"/>
    <property type="evidence" value="ECO:0007669"/>
    <property type="project" value="InterPro"/>
</dbReference>
<dbReference type="EMBL" id="PFOZ01000041">
    <property type="protein sequence ID" value="PIZ87013.1"/>
    <property type="molecule type" value="Genomic_DNA"/>
</dbReference>
<dbReference type="InterPro" id="IPR036097">
    <property type="entry name" value="HisK_dim/P_sf"/>
</dbReference>
<evidence type="ECO:0000256" key="6">
    <source>
        <dbReference type="ARBA" id="ARBA00022777"/>
    </source>
</evidence>